<evidence type="ECO:0000256" key="3">
    <source>
        <dbReference type="ARBA" id="ARBA00022605"/>
    </source>
</evidence>
<comment type="catalytic activity">
    <reaction evidence="9 10">
        <text>L-glutamine + H2O = L-glutamate + NH4(+)</text>
        <dbReference type="Rhea" id="RHEA:15889"/>
        <dbReference type="ChEBI" id="CHEBI:15377"/>
        <dbReference type="ChEBI" id="CHEBI:28938"/>
        <dbReference type="ChEBI" id="CHEBI:29985"/>
        <dbReference type="ChEBI" id="CHEBI:58359"/>
        <dbReference type="EC" id="3.5.1.2"/>
    </reaction>
</comment>
<dbReference type="CDD" id="cd01748">
    <property type="entry name" value="GATase1_IGP_Synthase"/>
    <property type="match status" value="1"/>
</dbReference>
<comment type="pathway">
    <text evidence="1 10">Amino-acid biosynthesis; L-histidine biosynthesis; L-histidine from 5-phospho-alpha-D-ribose 1-diphosphate: step 5/9.</text>
</comment>
<comment type="catalytic activity">
    <reaction evidence="8 10">
        <text>5-[(5-phospho-1-deoxy-D-ribulos-1-ylimino)methylamino]-1-(5-phospho-beta-D-ribosyl)imidazole-4-carboxamide + L-glutamine = D-erythro-1-(imidazol-4-yl)glycerol 3-phosphate + 5-amino-1-(5-phospho-beta-D-ribosyl)imidazole-4-carboxamide + L-glutamate + H(+)</text>
        <dbReference type="Rhea" id="RHEA:24793"/>
        <dbReference type="ChEBI" id="CHEBI:15378"/>
        <dbReference type="ChEBI" id="CHEBI:29985"/>
        <dbReference type="ChEBI" id="CHEBI:58278"/>
        <dbReference type="ChEBI" id="CHEBI:58359"/>
        <dbReference type="ChEBI" id="CHEBI:58475"/>
        <dbReference type="ChEBI" id="CHEBI:58525"/>
        <dbReference type="EC" id="4.3.2.10"/>
    </reaction>
</comment>
<protein>
    <recommendedName>
        <fullName evidence="10">Imidazole glycerol phosphate synthase subunit HisH</fullName>
        <ecNumber evidence="10">4.3.2.10</ecNumber>
    </recommendedName>
    <alternativeName>
        <fullName evidence="10">IGP synthase glutaminase subunit</fullName>
        <ecNumber evidence="10">3.5.1.2</ecNumber>
    </alternativeName>
    <alternativeName>
        <fullName evidence="10">IGP synthase subunit HisH</fullName>
    </alternativeName>
    <alternativeName>
        <fullName evidence="10">ImGP synthase subunit HisH</fullName>
        <shortName evidence="10">IGPS subunit HisH</shortName>
    </alternativeName>
</protein>
<dbReference type="PANTHER" id="PTHR42701">
    <property type="entry name" value="IMIDAZOLE GLYCEROL PHOSPHATE SYNTHASE SUBUNIT HISH"/>
    <property type="match status" value="1"/>
</dbReference>
<dbReference type="EMBL" id="SJPM01000005">
    <property type="protein sequence ID" value="TWT96273.1"/>
    <property type="molecule type" value="Genomic_DNA"/>
</dbReference>
<gene>
    <name evidence="13" type="primary">hisH1_1</name>
    <name evidence="10" type="synonym">hisH</name>
    <name evidence="13" type="ORF">Pla100_27500</name>
</gene>
<feature type="domain" description="Glutamine amidotransferase" evidence="12">
    <location>
        <begin position="4"/>
        <end position="192"/>
    </location>
</feature>
<evidence type="ECO:0000256" key="11">
    <source>
        <dbReference type="PIRSR" id="PIRSR000495-1"/>
    </source>
</evidence>
<dbReference type="RefSeq" id="WP_146578222.1">
    <property type="nucleotide sequence ID" value="NZ_SJPM01000005.1"/>
</dbReference>
<evidence type="ECO:0000256" key="5">
    <source>
        <dbReference type="ARBA" id="ARBA00022962"/>
    </source>
</evidence>
<feature type="active site" evidence="10 11">
    <location>
        <position position="188"/>
    </location>
</feature>
<comment type="subunit">
    <text evidence="2 10">Heterodimer of HisH and HisF.</text>
</comment>
<dbReference type="Gene3D" id="3.40.50.880">
    <property type="match status" value="1"/>
</dbReference>
<dbReference type="PANTHER" id="PTHR42701:SF1">
    <property type="entry name" value="IMIDAZOLE GLYCEROL PHOSPHATE SYNTHASE SUBUNIT HISH"/>
    <property type="match status" value="1"/>
</dbReference>
<dbReference type="UniPathway" id="UPA00031">
    <property type="reaction ID" value="UER00010"/>
</dbReference>
<dbReference type="GO" id="GO:0016829">
    <property type="term" value="F:lyase activity"/>
    <property type="evidence" value="ECO:0007669"/>
    <property type="project" value="UniProtKB-KW"/>
</dbReference>
<dbReference type="SUPFAM" id="SSF52317">
    <property type="entry name" value="Class I glutamine amidotransferase-like"/>
    <property type="match status" value="1"/>
</dbReference>
<keyword evidence="10" id="KW-0963">Cytoplasm</keyword>
<feature type="active site" evidence="10 11">
    <location>
        <position position="186"/>
    </location>
</feature>
<keyword evidence="7 10" id="KW-0456">Lyase</keyword>
<dbReference type="EC" id="3.5.1.2" evidence="10"/>
<dbReference type="Proteomes" id="UP000316213">
    <property type="component" value="Unassembled WGS sequence"/>
</dbReference>
<reference evidence="13 14" key="1">
    <citation type="submission" date="2019-02" db="EMBL/GenBank/DDBJ databases">
        <title>Deep-cultivation of Planctomycetes and their phenomic and genomic characterization uncovers novel biology.</title>
        <authorList>
            <person name="Wiegand S."/>
            <person name="Jogler M."/>
            <person name="Boedeker C."/>
            <person name="Pinto D."/>
            <person name="Vollmers J."/>
            <person name="Rivas-Marin E."/>
            <person name="Kohn T."/>
            <person name="Peeters S.H."/>
            <person name="Heuer A."/>
            <person name="Rast P."/>
            <person name="Oberbeckmann S."/>
            <person name="Bunk B."/>
            <person name="Jeske O."/>
            <person name="Meyerdierks A."/>
            <person name="Storesund J.E."/>
            <person name="Kallscheuer N."/>
            <person name="Luecker S."/>
            <person name="Lage O.M."/>
            <person name="Pohl T."/>
            <person name="Merkel B.J."/>
            <person name="Hornburger P."/>
            <person name="Mueller R.-W."/>
            <person name="Bruemmer F."/>
            <person name="Labrenz M."/>
            <person name="Spormann A.M."/>
            <person name="Op Den Camp H."/>
            <person name="Overmann J."/>
            <person name="Amann R."/>
            <person name="Jetten M.S.M."/>
            <person name="Mascher T."/>
            <person name="Medema M.H."/>
            <person name="Devos D.P."/>
            <person name="Kaster A.-K."/>
            <person name="Ovreas L."/>
            <person name="Rohde M."/>
            <person name="Galperin M.Y."/>
            <person name="Jogler C."/>
        </authorList>
    </citation>
    <scope>NUCLEOTIDE SEQUENCE [LARGE SCALE GENOMIC DNA]</scope>
    <source>
        <strain evidence="13 14">Pla100</strain>
    </source>
</reference>
<keyword evidence="6 10" id="KW-0368">Histidine biosynthesis</keyword>
<dbReference type="GO" id="GO:0000105">
    <property type="term" value="P:L-histidine biosynthetic process"/>
    <property type="evidence" value="ECO:0007669"/>
    <property type="project" value="UniProtKB-UniRule"/>
</dbReference>
<evidence type="ECO:0000256" key="6">
    <source>
        <dbReference type="ARBA" id="ARBA00023102"/>
    </source>
</evidence>
<keyword evidence="3 10" id="KW-0028">Amino-acid biosynthesis</keyword>
<dbReference type="InterPro" id="IPR010139">
    <property type="entry name" value="Imidazole-glycPsynth_HisH"/>
</dbReference>
<dbReference type="GO" id="GO:0005737">
    <property type="term" value="C:cytoplasm"/>
    <property type="evidence" value="ECO:0007669"/>
    <property type="project" value="UniProtKB-SubCell"/>
</dbReference>
<dbReference type="HAMAP" id="MF_00278">
    <property type="entry name" value="HisH"/>
    <property type="match status" value="1"/>
</dbReference>
<keyword evidence="5 10" id="KW-0315">Glutamine amidotransferase</keyword>
<evidence type="ECO:0000256" key="2">
    <source>
        <dbReference type="ARBA" id="ARBA00011152"/>
    </source>
</evidence>
<evidence type="ECO:0000256" key="1">
    <source>
        <dbReference type="ARBA" id="ARBA00005091"/>
    </source>
</evidence>
<feature type="active site" description="Nucleophile" evidence="10 11">
    <location>
        <position position="80"/>
    </location>
</feature>
<name>A0A5C6ADE5_9BACT</name>
<keyword evidence="13" id="KW-0808">Transferase</keyword>
<organism evidence="13 14">
    <name type="scientific">Neorhodopirellula pilleata</name>
    <dbReference type="NCBI Taxonomy" id="2714738"/>
    <lineage>
        <taxon>Bacteria</taxon>
        <taxon>Pseudomonadati</taxon>
        <taxon>Planctomycetota</taxon>
        <taxon>Planctomycetia</taxon>
        <taxon>Pirellulales</taxon>
        <taxon>Pirellulaceae</taxon>
        <taxon>Neorhodopirellula</taxon>
    </lineage>
</organism>
<dbReference type="InterPro" id="IPR017926">
    <property type="entry name" value="GATASE"/>
</dbReference>
<evidence type="ECO:0000259" key="12">
    <source>
        <dbReference type="Pfam" id="PF00117"/>
    </source>
</evidence>
<keyword evidence="4 10" id="KW-0378">Hydrolase</keyword>
<dbReference type="GO" id="GO:0004359">
    <property type="term" value="F:glutaminase activity"/>
    <property type="evidence" value="ECO:0007669"/>
    <property type="project" value="UniProtKB-EC"/>
</dbReference>
<evidence type="ECO:0000256" key="7">
    <source>
        <dbReference type="ARBA" id="ARBA00023239"/>
    </source>
</evidence>
<dbReference type="PROSITE" id="PS51273">
    <property type="entry name" value="GATASE_TYPE_1"/>
    <property type="match status" value="1"/>
</dbReference>
<evidence type="ECO:0000256" key="4">
    <source>
        <dbReference type="ARBA" id="ARBA00022801"/>
    </source>
</evidence>
<comment type="caution">
    <text evidence="13">The sequence shown here is derived from an EMBL/GenBank/DDBJ whole genome shotgun (WGS) entry which is preliminary data.</text>
</comment>
<dbReference type="GO" id="GO:0000107">
    <property type="term" value="F:imidazoleglycerol-phosphate synthase activity"/>
    <property type="evidence" value="ECO:0007669"/>
    <property type="project" value="UniProtKB-UniRule"/>
</dbReference>
<keyword evidence="13" id="KW-0328">Glycosyltransferase</keyword>
<comment type="function">
    <text evidence="10">IGPS catalyzes the conversion of PRFAR and glutamine to IGP, AICAR and glutamate. The HisH subunit catalyzes the hydrolysis of glutamine to glutamate and ammonia as part of the synthesis of IGP and AICAR. The resulting ammonia molecule is channeled to the active site of HisF.</text>
</comment>
<keyword evidence="14" id="KW-1185">Reference proteome</keyword>
<dbReference type="PIRSF" id="PIRSF000495">
    <property type="entry name" value="Amidotransf_hisH"/>
    <property type="match status" value="1"/>
</dbReference>
<dbReference type="OrthoDB" id="9807137at2"/>
<proteinExistence type="inferred from homology"/>
<evidence type="ECO:0000256" key="8">
    <source>
        <dbReference type="ARBA" id="ARBA00047838"/>
    </source>
</evidence>
<comment type="subcellular location">
    <subcellularLocation>
        <location evidence="10">Cytoplasm</location>
    </subcellularLocation>
</comment>
<evidence type="ECO:0000313" key="14">
    <source>
        <dbReference type="Proteomes" id="UP000316213"/>
    </source>
</evidence>
<evidence type="ECO:0000313" key="13">
    <source>
        <dbReference type="EMBL" id="TWT96273.1"/>
    </source>
</evidence>
<evidence type="ECO:0000256" key="10">
    <source>
        <dbReference type="HAMAP-Rule" id="MF_00278"/>
    </source>
</evidence>
<sequence length="211" mass="23368">MIGIIDYGLGNLASIRNMLKRLEIESVISSEANVLARADKLILPGVGAFDSGMANLTSSGLIDSLNEMVLQDKKPILGICLGVQLLTEGSDEGRLPGLGWIKGRTIAFDRSRLSPTERVPNMGWRYVDATRDSSLSQNLEIDSRFYFVHSFHLDCYNKHDVIFTATHGYSFAVGVEHENISGVQFHPEKSHKFGMALLKSWQSSAHSQQQD</sequence>
<dbReference type="InterPro" id="IPR029062">
    <property type="entry name" value="Class_I_gatase-like"/>
</dbReference>
<dbReference type="AlphaFoldDB" id="A0A5C6ADE5"/>
<dbReference type="Pfam" id="PF00117">
    <property type="entry name" value="GATase"/>
    <property type="match status" value="1"/>
</dbReference>
<accession>A0A5C6ADE5</accession>
<dbReference type="NCBIfam" id="TIGR01855">
    <property type="entry name" value="IMP_synth_hisH"/>
    <property type="match status" value="1"/>
</dbReference>
<dbReference type="EC" id="4.3.2.10" evidence="10"/>
<evidence type="ECO:0000256" key="9">
    <source>
        <dbReference type="ARBA" id="ARBA00049534"/>
    </source>
</evidence>